<evidence type="ECO:0000256" key="1">
    <source>
        <dbReference type="SAM" id="Phobius"/>
    </source>
</evidence>
<keyword evidence="1" id="KW-1133">Transmembrane helix</keyword>
<name>A0A919IC27_9ACTN</name>
<protein>
    <recommendedName>
        <fullName evidence="4">RING-type E3 ubiquitin transferase</fullName>
    </recommendedName>
</protein>
<evidence type="ECO:0000313" key="3">
    <source>
        <dbReference type="Proteomes" id="UP000619479"/>
    </source>
</evidence>
<comment type="caution">
    <text evidence="2">The sequence shown here is derived from an EMBL/GenBank/DDBJ whole genome shotgun (WGS) entry which is preliminary data.</text>
</comment>
<keyword evidence="1" id="KW-0472">Membrane</keyword>
<dbReference type="EMBL" id="BOMH01000002">
    <property type="protein sequence ID" value="GID62521.1"/>
    <property type="molecule type" value="Genomic_DNA"/>
</dbReference>
<proteinExistence type="predicted"/>
<dbReference type="Proteomes" id="UP000619479">
    <property type="component" value="Unassembled WGS sequence"/>
</dbReference>
<evidence type="ECO:0000313" key="2">
    <source>
        <dbReference type="EMBL" id="GID62521.1"/>
    </source>
</evidence>
<accession>A0A919IC27</accession>
<dbReference type="RefSeq" id="WP_203737996.1">
    <property type="nucleotide sequence ID" value="NZ_BAAAUC010000002.1"/>
</dbReference>
<keyword evidence="3" id="KW-1185">Reference proteome</keyword>
<feature type="transmembrane region" description="Helical" evidence="1">
    <location>
        <begin position="230"/>
        <end position="250"/>
    </location>
</feature>
<keyword evidence="1" id="KW-0812">Transmembrane</keyword>
<organism evidence="2 3">
    <name type="scientific">Actinoplanes cyaneus</name>
    <dbReference type="NCBI Taxonomy" id="52696"/>
    <lineage>
        <taxon>Bacteria</taxon>
        <taxon>Bacillati</taxon>
        <taxon>Actinomycetota</taxon>
        <taxon>Actinomycetes</taxon>
        <taxon>Micromonosporales</taxon>
        <taxon>Micromonosporaceae</taxon>
        <taxon>Actinoplanes</taxon>
    </lineage>
</organism>
<evidence type="ECO:0008006" key="4">
    <source>
        <dbReference type="Google" id="ProtNLM"/>
    </source>
</evidence>
<feature type="transmembrane region" description="Helical" evidence="1">
    <location>
        <begin position="14"/>
        <end position="41"/>
    </location>
</feature>
<sequence length="254" mass="27030">MDFPVARALYVDHVVTVATIGFCLGALLMGAAAIFLLLHLGTLREARVLRRVVPSPIGSWRGGRVAAEARTEYGTAGPQAGPVSGEDCVWYQVRLTREPSRRSSDDSYDLLLDVTAPAWPAIADATGRTAVDPRGLDEPLRTDPAVVETVRVAYRRAAPVPLPAIVPPDIVDGLKKHERLELTEVRMPRGVPVFALGRVTAKGLVPGFFTTRTRAEVLAARIADLGLGRITVLGFGAVGLLLAGGSAVVLRTLS</sequence>
<gene>
    <name evidence="2" type="ORF">Acy02nite_04020</name>
</gene>
<dbReference type="AlphaFoldDB" id="A0A919IC27"/>
<reference evidence="2" key="1">
    <citation type="submission" date="2021-01" db="EMBL/GenBank/DDBJ databases">
        <title>Whole genome shotgun sequence of Actinoplanes cyaneus NBRC 14990.</title>
        <authorList>
            <person name="Komaki H."/>
            <person name="Tamura T."/>
        </authorList>
    </citation>
    <scope>NUCLEOTIDE SEQUENCE</scope>
    <source>
        <strain evidence="2">NBRC 14990</strain>
    </source>
</reference>